<dbReference type="InterPro" id="IPR013321">
    <property type="entry name" value="Arc_rbn_hlx_hlx"/>
</dbReference>
<reference evidence="4" key="1">
    <citation type="submission" date="2017-10" db="EMBL/GenBank/DDBJ databases">
        <authorList>
            <person name="Regsiter A."/>
            <person name="William W."/>
        </authorList>
    </citation>
    <scope>NUCLEOTIDE SEQUENCE [LARGE SCALE GENOMIC DNA]</scope>
</reference>
<evidence type="ECO:0000313" key="4">
    <source>
        <dbReference type="Proteomes" id="UP000233769"/>
    </source>
</evidence>
<organism evidence="3 4">
    <name type="scientific">Methylorubrum extorquens</name>
    <name type="common">Methylobacterium dichloromethanicum</name>
    <name type="synonym">Methylobacterium extorquens</name>
    <dbReference type="NCBI Taxonomy" id="408"/>
    <lineage>
        <taxon>Bacteria</taxon>
        <taxon>Pseudomonadati</taxon>
        <taxon>Pseudomonadota</taxon>
        <taxon>Alphaproteobacteria</taxon>
        <taxon>Hyphomicrobiales</taxon>
        <taxon>Methylobacteriaceae</taxon>
        <taxon>Methylorubrum</taxon>
    </lineage>
</organism>
<protein>
    <recommendedName>
        <fullName evidence="2">Ribbon-helix-helix protein CopG domain-containing protein</fullName>
    </recommendedName>
</protein>
<evidence type="ECO:0000259" key="2">
    <source>
        <dbReference type="Pfam" id="PF01402"/>
    </source>
</evidence>
<dbReference type="AlphaFoldDB" id="A0A2N9ASF7"/>
<proteinExistence type="predicted"/>
<gene>
    <name evidence="3" type="ORF">TK0001_3679</name>
</gene>
<evidence type="ECO:0000313" key="3">
    <source>
        <dbReference type="EMBL" id="SOR30281.1"/>
    </source>
</evidence>
<dbReference type="Pfam" id="PF01402">
    <property type="entry name" value="RHH_1"/>
    <property type="match status" value="1"/>
</dbReference>
<name>A0A2N9ASF7_METEX</name>
<dbReference type="Proteomes" id="UP000233769">
    <property type="component" value="Chromosome tk0001"/>
</dbReference>
<dbReference type="InterPro" id="IPR002145">
    <property type="entry name" value="CopG"/>
</dbReference>
<dbReference type="EMBL" id="LT962688">
    <property type="protein sequence ID" value="SOR30281.1"/>
    <property type="molecule type" value="Genomic_DNA"/>
</dbReference>
<dbReference type="Gene3D" id="1.10.1220.10">
    <property type="entry name" value="Met repressor-like"/>
    <property type="match status" value="1"/>
</dbReference>
<feature type="domain" description="Ribbon-helix-helix protein CopG" evidence="2">
    <location>
        <begin position="23"/>
        <end position="59"/>
    </location>
</feature>
<evidence type="ECO:0000256" key="1">
    <source>
        <dbReference type="SAM" id="MobiDB-lite"/>
    </source>
</evidence>
<dbReference type="GO" id="GO:0006355">
    <property type="term" value="P:regulation of DNA-templated transcription"/>
    <property type="evidence" value="ECO:0007669"/>
    <property type="project" value="InterPro"/>
</dbReference>
<accession>A0A2N9ASF7</accession>
<feature type="region of interest" description="Disordered" evidence="1">
    <location>
        <begin position="1"/>
        <end position="21"/>
    </location>
</feature>
<sequence length="63" mass="7028">MLMSIPVEPKRRGRPATGRDPLVGFRAPADLLAQLDAYAAREGLKRSEAIRRLVEEALRARQS</sequence>